<evidence type="ECO:0000256" key="1">
    <source>
        <dbReference type="ARBA" id="ARBA00001541"/>
    </source>
</evidence>
<name>A0ABY6DI96_9NEIS</name>
<dbReference type="Pfam" id="PF01739">
    <property type="entry name" value="CheR"/>
    <property type="match status" value="1"/>
</dbReference>
<dbReference type="InterPro" id="IPR050903">
    <property type="entry name" value="Bact_Chemotaxis_MeTrfase"/>
</dbReference>
<dbReference type="PIRSF" id="PIRSF000410">
    <property type="entry name" value="CheR"/>
    <property type="match status" value="1"/>
</dbReference>
<dbReference type="PROSITE" id="PS50123">
    <property type="entry name" value="CHER"/>
    <property type="match status" value="1"/>
</dbReference>
<reference evidence="7" key="1">
    <citation type="submission" date="2022-10" db="EMBL/GenBank/DDBJ databases">
        <title>Chitiniphilus purpureus sp. nov., a novel chitin-degrading bacterium isolated from crawfish pond sediment.</title>
        <authorList>
            <person name="Li K."/>
        </authorList>
    </citation>
    <scope>NUCLEOTIDE SEQUENCE</scope>
    <source>
        <strain evidence="7">CD1</strain>
    </source>
</reference>
<gene>
    <name evidence="7" type="ORF">N8I74_11535</name>
</gene>
<dbReference type="InterPro" id="IPR000780">
    <property type="entry name" value="CheR_MeTrfase"/>
</dbReference>
<dbReference type="CDD" id="cd02440">
    <property type="entry name" value="AdoMet_MTases"/>
    <property type="match status" value="1"/>
</dbReference>
<dbReference type="Gene3D" id="3.40.50.150">
    <property type="entry name" value="Vaccinia Virus protein VP39"/>
    <property type="match status" value="1"/>
</dbReference>
<evidence type="ECO:0000313" key="7">
    <source>
        <dbReference type="EMBL" id="UXY13953.1"/>
    </source>
</evidence>
<protein>
    <recommendedName>
        <fullName evidence="5">Chemotaxis protein methyltransferase</fullName>
        <ecNumber evidence="5">2.1.1.80</ecNumber>
    </recommendedName>
</protein>
<dbReference type="Proteomes" id="UP001061302">
    <property type="component" value="Chromosome"/>
</dbReference>
<dbReference type="PANTHER" id="PTHR24422">
    <property type="entry name" value="CHEMOTAXIS PROTEIN METHYLTRANSFERASE"/>
    <property type="match status" value="1"/>
</dbReference>
<dbReference type="InterPro" id="IPR022642">
    <property type="entry name" value="CheR_C"/>
</dbReference>
<dbReference type="Pfam" id="PF03705">
    <property type="entry name" value="CheR_N"/>
    <property type="match status" value="1"/>
</dbReference>
<evidence type="ECO:0000256" key="4">
    <source>
        <dbReference type="ARBA" id="ARBA00022691"/>
    </source>
</evidence>
<accession>A0ABY6DI96</accession>
<dbReference type="PRINTS" id="PR00996">
    <property type="entry name" value="CHERMTFRASE"/>
</dbReference>
<evidence type="ECO:0000256" key="5">
    <source>
        <dbReference type="PIRNR" id="PIRNR000410"/>
    </source>
</evidence>
<dbReference type="EMBL" id="CP106753">
    <property type="protein sequence ID" value="UXY13953.1"/>
    <property type="molecule type" value="Genomic_DNA"/>
</dbReference>
<evidence type="ECO:0000313" key="8">
    <source>
        <dbReference type="Proteomes" id="UP001061302"/>
    </source>
</evidence>
<keyword evidence="4 5" id="KW-0949">S-adenosyl-L-methionine</keyword>
<dbReference type="InterPro" id="IPR022641">
    <property type="entry name" value="CheR_N"/>
</dbReference>
<feature type="domain" description="CheR-type methyltransferase" evidence="6">
    <location>
        <begin position="6"/>
        <end position="272"/>
    </location>
</feature>
<dbReference type="SMART" id="SM00138">
    <property type="entry name" value="MeTrc"/>
    <property type="match status" value="1"/>
</dbReference>
<keyword evidence="2 5" id="KW-0489">Methyltransferase</keyword>
<comment type="catalytic activity">
    <reaction evidence="1 5">
        <text>L-glutamyl-[protein] + S-adenosyl-L-methionine = [protein]-L-glutamate 5-O-methyl ester + S-adenosyl-L-homocysteine</text>
        <dbReference type="Rhea" id="RHEA:24452"/>
        <dbReference type="Rhea" id="RHEA-COMP:10208"/>
        <dbReference type="Rhea" id="RHEA-COMP:10311"/>
        <dbReference type="ChEBI" id="CHEBI:29973"/>
        <dbReference type="ChEBI" id="CHEBI:57856"/>
        <dbReference type="ChEBI" id="CHEBI:59789"/>
        <dbReference type="ChEBI" id="CHEBI:82795"/>
        <dbReference type="EC" id="2.1.1.80"/>
    </reaction>
</comment>
<dbReference type="InterPro" id="IPR036804">
    <property type="entry name" value="CheR_N_sf"/>
</dbReference>
<evidence type="ECO:0000259" key="6">
    <source>
        <dbReference type="PROSITE" id="PS50123"/>
    </source>
</evidence>
<organism evidence="7 8">
    <name type="scientific">Chitiniphilus purpureus</name>
    <dbReference type="NCBI Taxonomy" id="2981137"/>
    <lineage>
        <taxon>Bacteria</taxon>
        <taxon>Pseudomonadati</taxon>
        <taxon>Pseudomonadota</taxon>
        <taxon>Betaproteobacteria</taxon>
        <taxon>Neisseriales</taxon>
        <taxon>Chitinibacteraceae</taxon>
        <taxon>Chitiniphilus</taxon>
    </lineage>
</organism>
<keyword evidence="3 5" id="KW-0808">Transferase</keyword>
<proteinExistence type="predicted"/>
<evidence type="ECO:0000256" key="3">
    <source>
        <dbReference type="ARBA" id="ARBA00022679"/>
    </source>
</evidence>
<dbReference type="InterPro" id="IPR029063">
    <property type="entry name" value="SAM-dependent_MTases_sf"/>
</dbReference>
<sequence>MIAVPAPFREFTFSDADFQQVRQLIHAHAGIFLGEHKRAMVYARLGRRLRALHLRSFADYLTRLTLDGAEWEHFTNALTTNLTRFFREPHHFVLLQRYLAQLQGREARIWSAGCASGEEAYSIAITAAQSGRPARVLATDLDTAVLARARQGIYPIERVEELALSIRRRYFHRGRGPHQGMAAVKPELAARVAFRQLNLRLSPWPMSRPFDVVFCRNVLIYFDRPTQQDILRRITTLLAPGGLLFLGHSETVNGAGLPLELVDTTTYRLCTGSDAS</sequence>
<dbReference type="EC" id="2.1.1.80" evidence="5"/>
<comment type="function">
    <text evidence="5">Methylation of the membrane-bound methyl-accepting chemotaxis proteins (MCP) to form gamma-glutamyl methyl ester residues in MCP.</text>
</comment>
<dbReference type="RefSeq" id="WP_263123251.1">
    <property type="nucleotide sequence ID" value="NZ_CP106753.1"/>
</dbReference>
<keyword evidence="8" id="KW-1185">Reference proteome</keyword>
<dbReference type="Gene3D" id="1.10.155.10">
    <property type="entry name" value="Chemotaxis receptor methyltransferase CheR, N-terminal domain"/>
    <property type="match status" value="1"/>
</dbReference>
<evidence type="ECO:0000256" key="2">
    <source>
        <dbReference type="ARBA" id="ARBA00022603"/>
    </source>
</evidence>
<dbReference type="SUPFAM" id="SSF47757">
    <property type="entry name" value="Chemotaxis receptor methyltransferase CheR, N-terminal domain"/>
    <property type="match status" value="1"/>
</dbReference>
<dbReference type="SUPFAM" id="SSF53335">
    <property type="entry name" value="S-adenosyl-L-methionine-dependent methyltransferases"/>
    <property type="match status" value="1"/>
</dbReference>
<dbReference type="PANTHER" id="PTHR24422:SF19">
    <property type="entry name" value="CHEMOTAXIS PROTEIN METHYLTRANSFERASE"/>
    <property type="match status" value="1"/>
</dbReference>
<dbReference type="InterPro" id="IPR026024">
    <property type="entry name" value="Chemotaxis_MeTrfase_CheR"/>
</dbReference>